<proteinExistence type="predicted"/>
<dbReference type="EMBL" id="JRFU01000055">
    <property type="protein sequence ID" value="PWE87198.1"/>
    <property type="molecule type" value="Genomic_DNA"/>
</dbReference>
<name>A0A2V1JXC8_EUBRA</name>
<dbReference type="PROSITE" id="PS51257">
    <property type="entry name" value="PROKAR_LIPOPROTEIN"/>
    <property type="match status" value="1"/>
</dbReference>
<reference evidence="3 4" key="1">
    <citation type="submission" date="2014-09" db="EMBL/GenBank/DDBJ databases">
        <title>Butyrate-producing bacteria isolated from human gut.</title>
        <authorList>
            <person name="Zhang Q."/>
            <person name="Zhao L."/>
        </authorList>
    </citation>
    <scope>NUCLEOTIDE SEQUENCE [LARGE SCALE GENOMIC DNA]</scope>
    <source>
        <strain evidence="3 4">21</strain>
    </source>
</reference>
<dbReference type="AlphaFoldDB" id="A0A2V1JXC8"/>
<feature type="region of interest" description="Disordered" evidence="1">
    <location>
        <begin position="172"/>
        <end position="201"/>
    </location>
</feature>
<keyword evidence="4" id="KW-1185">Reference proteome</keyword>
<evidence type="ECO:0000256" key="1">
    <source>
        <dbReference type="SAM" id="MobiDB-lite"/>
    </source>
</evidence>
<feature type="compositionally biased region" description="Acidic residues" evidence="1">
    <location>
        <begin position="185"/>
        <end position="196"/>
    </location>
</feature>
<evidence type="ECO:0008006" key="5">
    <source>
        <dbReference type="Google" id="ProtNLM"/>
    </source>
</evidence>
<sequence>MLKKMMSIVLAGTLCFSMCACGSSSDYSESSVSESADQGMKTISLENENVLAVKEAVNSHYPGDITYGDAFEEFFTDPSWKYFKGSQEGPDDDGDGEPDYTIDDIDVVEFTGGCTYQDVEVTALIQFTLDKEEGTFEAVYLSFNDVPQSTLMLGGLLSTVFESYMEAHNIQSDDSADTDMSTDNADSDNYDSDNYDSSDYTVSSDDYDYEALTYAGSYSGYGGYTINFSAYTSVDSDEIGVAEIYYNGEFESRQNVYLCDDPGDWDPSIYDAFYVIHMDGYDEYLGFYEDDGTIILDYDGNAHNLDTLEMTEHYES</sequence>
<keyword evidence="2" id="KW-0732">Signal</keyword>
<dbReference type="RefSeq" id="WP_109215141.1">
    <property type="nucleotide sequence ID" value="NZ_JAQEGP010000004.1"/>
</dbReference>
<dbReference type="Proteomes" id="UP000245288">
    <property type="component" value="Unassembled WGS sequence"/>
</dbReference>
<accession>A0A2V1JXC8</accession>
<evidence type="ECO:0000313" key="3">
    <source>
        <dbReference type="EMBL" id="PWE87198.1"/>
    </source>
</evidence>
<evidence type="ECO:0000313" key="4">
    <source>
        <dbReference type="Proteomes" id="UP000245288"/>
    </source>
</evidence>
<protein>
    <recommendedName>
        <fullName evidence="5">DUF5104 domain-containing protein</fullName>
    </recommendedName>
</protein>
<comment type="caution">
    <text evidence="3">The sequence shown here is derived from an EMBL/GenBank/DDBJ whole genome shotgun (WGS) entry which is preliminary data.</text>
</comment>
<feature type="signal peptide" evidence="2">
    <location>
        <begin position="1"/>
        <end position="22"/>
    </location>
</feature>
<feature type="chain" id="PRO_5038982310" description="DUF5104 domain-containing protein" evidence="2">
    <location>
        <begin position="23"/>
        <end position="316"/>
    </location>
</feature>
<organism evidence="3 4">
    <name type="scientific">Eubacterium ramulus</name>
    <dbReference type="NCBI Taxonomy" id="39490"/>
    <lineage>
        <taxon>Bacteria</taxon>
        <taxon>Bacillati</taxon>
        <taxon>Bacillota</taxon>
        <taxon>Clostridia</taxon>
        <taxon>Eubacteriales</taxon>
        <taxon>Eubacteriaceae</taxon>
        <taxon>Eubacterium</taxon>
    </lineage>
</organism>
<gene>
    <name evidence="3" type="ORF">LG34_05415</name>
</gene>
<evidence type="ECO:0000256" key="2">
    <source>
        <dbReference type="SAM" id="SignalP"/>
    </source>
</evidence>
<dbReference type="OrthoDB" id="2641611at2"/>